<proteinExistence type="predicted"/>
<sequence>MTNDTMTNAWFHRLKAANRMLIKLNGGIEASAEITSLSKSQIGRCHSDSDTELLPLPAVMRLEAECGNYAVTRAQAELHGCKLSDPREGAADGATVMRGAAELGGRVAQYQHNHAIASLDLKLCRSELLQGVRDLQSVIESASLLLNSYASALAKGGEDAPALRLVGED</sequence>
<reference evidence="1 2" key="1">
    <citation type="submission" date="2016-09" db="EMBL/GenBank/DDBJ databases">
        <title>The complete genome sequences of Rhizobium gallicum, symbiovars gallicum and phaseoli, symbionts associated to common bean (Phaseolus vulgaris).</title>
        <authorList>
            <person name="Bustos P."/>
            <person name="Santamaria R.I."/>
            <person name="Perez-Carrascal O.M."/>
            <person name="Juarez S."/>
            <person name="Lozano L."/>
            <person name="Martinez-Flores I."/>
            <person name="Martinez-Romero E."/>
            <person name="Cevallos M."/>
            <person name="Romero D."/>
            <person name="Davila G."/>
            <person name="Gonzalez V."/>
        </authorList>
    </citation>
    <scope>NUCLEOTIDE SEQUENCE [LARGE SCALE GENOMIC DNA]</scope>
    <source>
        <strain evidence="1 2">8C-3</strain>
    </source>
</reference>
<name>A0A1L5P260_RHIET</name>
<accession>A0A1L5P260</accession>
<dbReference type="AlphaFoldDB" id="A0A1L5P260"/>
<dbReference type="Proteomes" id="UP000185109">
    <property type="component" value="Chromosome"/>
</dbReference>
<dbReference type="RefSeq" id="WP_074060809.1">
    <property type="nucleotide sequence ID" value="NZ_CP017241.1"/>
</dbReference>
<dbReference type="EMBL" id="CP017241">
    <property type="protein sequence ID" value="APO74244.1"/>
    <property type="molecule type" value="Genomic_DNA"/>
</dbReference>
<evidence type="ECO:0000313" key="2">
    <source>
        <dbReference type="Proteomes" id="UP000185109"/>
    </source>
</evidence>
<evidence type="ECO:0000313" key="1">
    <source>
        <dbReference type="EMBL" id="APO74244.1"/>
    </source>
</evidence>
<gene>
    <name evidence="1" type="ORF">AM571_CH01409</name>
</gene>
<organism evidence="1 2">
    <name type="scientific">Rhizobium etli 8C-3</name>
    <dbReference type="NCBI Taxonomy" id="538025"/>
    <lineage>
        <taxon>Bacteria</taxon>
        <taxon>Pseudomonadati</taxon>
        <taxon>Pseudomonadota</taxon>
        <taxon>Alphaproteobacteria</taxon>
        <taxon>Hyphomicrobiales</taxon>
        <taxon>Rhizobiaceae</taxon>
        <taxon>Rhizobium/Agrobacterium group</taxon>
        <taxon>Rhizobium</taxon>
    </lineage>
</organism>
<protein>
    <submittedName>
        <fullName evidence="1">Uncharacterized protein</fullName>
    </submittedName>
</protein>